<accession>A0A9P0P5S4</accession>
<evidence type="ECO:0000256" key="1">
    <source>
        <dbReference type="SAM" id="MobiDB-lite"/>
    </source>
</evidence>
<dbReference type="AlphaFoldDB" id="A0A9P0P5S4"/>
<protein>
    <submittedName>
        <fullName evidence="2">Uncharacterized protein</fullName>
    </submittedName>
</protein>
<evidence type="ECO:0000313" key="3">
    <source>
        <dbReference type="Proteomes" id="UP001152888"/>
    </source>
</evidence>
<evidence type="ECO:0000313" key="2">
    <source>
        <dbReference type="EMBL" id="CAH1971385.1"/>
    </source>
</evidence>
<dbReference type="Proteomes" id="UP001152888">
    <property type="component" value="Unassembled WGS sequence"/>
</dbReference>
<keyword evidence="3" id="KW-1185">Reference proteome</keyword>
<dbReference type="EMBL" id="CAKOFQ010006784">
    <property type="protein sequence ID" value="CAH1971385.1"/>
    <property type="molecule type" value="Genomic_DNA"/>
</dbReference>
<feature type="compositionally biased region" description="Basic and acidic residues" evidence="1">
    <location>
        <begin position="88"/>
        <end position="98"/>
    </location>
</feature>
<name>A0A9P0P5S4_ACAOB</name>
<comment type="caution">
    <text evidence="2">The sequence shown here is derived from an EMBL/GenBank/DDBJ whole genome shotgun (WGS) entry which is preliminary data.</text>
</comment>
<gene>
    <name evidence="2" type="ORF">ACAOBT_LOCUS9401</name>
</gene>
<feature type="non-terminal residue" evidence="2">
    <location>
        <position position="199"/>
    </location>
</feature>
<sequence length="199" mass="22635">SDRQHIEGVKEKHENHIIRLEIYKENNNNVQKVAEGTCLRVVECSEKSENPTTTISTLVYPLKKRAQDKFRSKDISLHLLSVTAVSRKTENDRGDSGSRKSRRRGVENRSFTKTRLAIATSVGGLNADLKLVELEKPSCIFICEHLIGGVIKDLSTPHNVVRGLLLHESIVEAFCQVWRLLFFKTPSGSFWQYDDENDQ</sequence>
<reference evidence="2" key="1">
    <citation type="submission" date="2022-03" db="EMBL/GenBank/DDBJ databases">
        <authorList>
            <person name="Sayadi A."/>
        </authorList>
    </citation>
    <scope>NUCLEOTIDE SEQUENCE</scope>
</reference>
<proteinExistence type="predicted"/>
<organism evidence="2 3">
    <name type="scientific">Acanthoscelides obtectus</name>
    <name type="common">Bean weevil</name>
    <name type="synonym">Bruchus obtectus</name>
    <dbReference type="NCBI Taxonomy" id="200917"/>
    <lineage>
        <taxon>Eukaryota</taxon>
        <taxon>Metazoa</taxon>
        <taxon>Ecdysozoa</taxon>
        <taxon>Arthropoda</taxon>
        <taxon>Hexapoda</taxon>
        <taxon>Insecta</taxon>
        <taxon>Pterygota</taxon>
        <taxon>Neoptera</taxon>
        <taxon>Endopterygota</taxon>
        <taxon>Coleoptera</taxon>
        <taxon>Polyphaga</taxon>
        <taxon>Cucujiformia</taxon>
        <taxon>Chrysomeloidea</taxon>
        <taxon>Chrysomelidae</taxon>
        <taxon>Bruchinae</taxon>
        <taxon>Bruchini</taxon>
        <taxon>Acanthoscelides</taxon>
    </lineage>
</organism>
<feature type="region of interest" description="Disordered" evidence="1">
    <location>
        <begin position="88"/>
        <end position="108"/>
    </location>
</feature>